<keyword evidence="3" id="KW-1185">Reference proteome</keyword>
<dbReference type="InterPro" id="IPR029058">
    <property type="entry name" value="AB_hydrolase_fold"/>
</dbReference>
<dbReference type="Proteomes" id="UP000469421">
    <property type="component" value="Unassembled WGS sequence"/>
</dbReference>
<dbReference type="InterPro" id="IPR022742">
    <property type="entry name" value="Hydrolase_4"/>
</dbReference>
<reference evidence="2 3" key="1">
    <citation type="submission" date="2019-10" db="EMBL/GenBank/DDBJ databases">
        <title>Alcanivorax sp.PA15-N-34 draft genome sequence.</title>
        <authorList>
            <person name="Liao X."/>
            <person name="Shao Z."/>
        </authorList>
    </citation>
    <scope>NUCLEOTIDE SEQUENCE [LARGE SCALE GENOMIC DNA]</scope>
    <source>
        <strain evidence="2 3">PA15-N-34</strain>
    </source>
</reference>
<dbReference type="InterPro" id="IPR051044">
    <property type="entry name" value="MAG_DAG_Lipase"/>
</dbReference>
<proteinExistence type="predicted"/>
<dbReference type="Pfam" id="PF12146">
    <property type="entry name" value="Hydrolase_4"/>
    <property type="match status" value="1"/>
</dbReference>
<dbReference type="GO" id="GO:0016787">
    <property type="term" value="F:hydrolase activity"/>
    <property type="evidence" value="ECO:0007669"/>
    <property type="project" value="UniProtKB-KW"/>
</dbReference>
<keyword evidence="2" id="KW-0378">Hydrolase</keyword>
<evidence type="ECO:0000259" key="1">
    <source>
        <dbReference type="Pfam" id="PF12146"/>
    </source>
</evidence>
<organism evidence="2 3">
    <name type="scientific">Alcanivorax sediminis</name>
    <dbReference type="NCBI Taxonomy" id="2663008"/>
    <lineage>
        <taxon>Bacteria</taxon>
        <taxon>Pseudomonadati</taxon>
        <taxon>Pseudomonadota</taxon>
        <taxon>Gammaproteobacteria</taxon>
        <taxon>Oceanospirillales</taxon>
        <taxon>Alcanivoracaceae</taxon>
        <taxon>Alcanivorax</taxon>
    </lineage>
</organism>
<dbReference type="SUPFAM" id="SSF53474">
    <property type="entry name" value="alpha/beta-Hydrolases"/>
    <property type="match status" value="1"/>
</dbReference>
<comment type="caution">
    <text evidence="2">The sequence shown here is derived from an EMBL/GenBank/DDBJ whole genome shotgun (WGS) entry which is preliminary data.</text>
</comment>
<dbReference type="Gene3D" id="3.40.50.1820">
    <property type="entry name" value="alpha/beta hydrolase"/>
    <property type="match status" value="1"/>
</dbReference>
<sequence length="316" mass="36377">MENPFDRDHIRQDWKPLNWEQFDPLSESSQKYIAYYGLNFAERLPSLEHGFGYFEADGHQISVHAWRPQNPRGTVLVCHGYFDHVGLYRHVIGHVLDLGYAVLAYDLPGHGLSSGPQAVIDDFLTYRRVLEQCLTLAANHFPHPWHVIAQSTGGAIVMDYLASRGEGANNPFEHVILLAPLVRPFKWSTARWLHTAISPFSKSIKRVFSINSNDPDFLDFLENKDPLQARRVSAIWVSALKKWLPGFEKVSHIHVSPIVIQGDLDETVDWRYNMNVIRSKFMEPRIHMLPGARHQLANENEDYRQKIFAIIDQYLA</sequence>
<evidence type="ECO:0000313" key="2">
    <source>
        <dbReference type="EMBL" id="MQX51907.1"/>
    </source>
</evidence>
<gene>
    <name evidence="2" type="ORF">GFN93_01515</name>
</gene>
<accession>A0A6N7LP43</accession>
<evidence type="ECO:0000313" key="3">
    <source>
        <dbReference type="Proteomes" id="UP000469421"/>
    </source>
</evidence>
<feature type="domain" description="Serine aminopeptidase S33" evidence="1">
    <location>
        <begin position="69"/>
        <end position="301"/>
    </location>
</feature>
<dbReference type="EMBL" id="WIRE01000001">
    <property type="protein sequence ID" value="MQX51907.1"/>
    <property type="molecule type" value="Genomic_DNA"/>
</dbReference>
<dbReference type="PANTHER" id="PTHR11614">
    <property type="entry name" value="PHOSPHOLIPASE-RELATED"/>
    <property type="match status" value="1"/>
</dbReference>
<dbReference type="AlphaFoldDB" id="A0A6N7LP43"/>
<protein>
    <submittedName>
        <fullName evidence="2">Alpha/beta fold hydrolase</fullName>
    </submittedName>
</protein>
<dbReference type="RefSeq" id="WP_153498670.1">
    <property type="nucleotide sequence ID" value="NZ_JBMZXE010000024.1"/>
</dbReference>
<name>A0A6N7LP43_9GAMM</name>